<dbReference type="VEuPathDB" id="CryptoDB:cand_027290"/>
<evidence type="ECO:0000313" key="2">
    <source>
        <dbReference type="EMBL" id="OII76708.1"/>
    </source>
</evidence>
<protein>
    <submittedName>
        <fullName evidence="2">Uncharacterized protein</fullName>
    </submittedName>
</protein>
<dbReference type="EMBL" id="LRBS01000052">
    <property type="protein sequence ID" value="OII76708.1"/>
    <property type="molecule type" value="Genomic_DNA"/>
</dbReference>
<dbReference type="AlphaFoldDB" id="A0A1J4MUI2"/>
<dbReference type="RefSeq" id="XP_067068554.1">
    <property type="nucleotide sequence ID" value="XM_067212957.1"/>
</dbReference>
<keyword evidence="3" id="KW-1185">Reference proteome</keyword>
<name>A0A1J4MUI2_9CRYT</name>
<dbReference type="GeneID" id="92366913"/>
<dbReference type="Proteomes" id="UP000186804">
    <property type="component" value="Unassembled WGS sequence"/>
</dbReference>
<keyword evidence="1" id="KW-0732">Signal</keyword>
<sequence length="529" mass="60996">MLISPLFVWNYLLLWFIILEGSYSNKLAHRCKQIINKYIIIENKRRKASWYKTAIENLEFYESKTSQVSKNLGVKDKDDLLANNQVLINLLTTISNFKVDTLGSEFWFSMVDKLPSSWHVYGAKPKELNIVPFRFMESCMASIFTLFKEKKIIKYHSFFPSLKDLRYFTIGKMRSICVDIKDNMPKSFDYINDGPIPNNRNMLLKYNQCNFSQDNEIADMISAVLLSHTAFSSLYKKEICSAVENISRDMDIFTVSCANALIKMIYSNSEEEMNEAMDICSVVKQNFNLISILSPKESSLESSFDLMTFTVDFLSLSFPLYKLSNFGKKMLPFLKIRTQRFIESCTNIAETLFKTGGFERNTTIPGNQLKDISEEITRQRLILRCGAIYRYLRLNKPKGINPQIFRNEKSVSPSTINNLLKSSSLLFDSCDLSGDFDSHLGPTKDIVAEILLTILPNFPINNLYNGNLKYPLCKVSEYILKDLSSYELPTLYKCTNAFIKVIEVQDIDPIFEDKLMNICNIFIYVFGDI</sequence>
<evidence type="ECO:0000256" key="1">
    <source>
        <dbReference type="SAM" id="SignalP"/>
    </source>
</evidence>
<gene>
    <name evidence="2" type="ORF">cand_027290</name>
</gene>
<accession>A0A1J4MUI2</accession>
<evidence type="ECO:0000313" key="3">
    <source>
        <dbReference type="Proteomes" id="UP000186804"/>
    </source>
</evidence>
<reference evidence="2 3" key="1">
    <citation type="submission" date="2016-10" db="EMBL/GenBank/DDBJ databases">
        <title>Reductive evolution of mitochondrial metabolism and differential evolution of invasion-related proteins in Cryptosporidium.</title>
        <authorList>
            <person name="Liu S."/>
            <person name="Roellig D.M."/>
            <person name="Guo Y."/>
            <person name="Li N."/>
            <person name="Frace M.A."/>
            <person name="Tang K."/>
            <person name="Zhang L."/>
            <person name="Feng Y."/>
            <person name="Xiao L."/>
        </authorList>
    </citation>
    <scope>NUCLEOTIDE SEQUENCE [LARGE SCALE GENOMIC DNA]</scope>
    <source>
        <strain evidence="2">30847</strain>
    </source>
</reference>
<feature type="chain" id="PRO_5012791793" evidence="1">
    <location>
        <begin position="25"/>
        <end position="529"/>
    </location>
</feature>
<comment type="caution">
    <text evidence="2">The sequence shown here is derived from an EMBL/GenBank/DDBJ whole genome shotgun (WGS) entry which is preliminary data.</text>
</comment>
<organism evidence="2 3">
    <name type="scientific">Cryptosporidium andersoni</name>
    <dbReference type="NCBI Taxonomy" id="117008"/>
    <lineage>
        <taxon>Eukaryota</taxon>
        <taxon>Sar</taxon>
        <taxon>Alveolata</taxon>
        <taxon>Apicomplexa</taxon>
        <taxon>Conoidasida</taxon>
        <taxon>Coccidia</taxon>
        <taxon>Eucoccidiorida</taxon>
        <taxon>Eimeriorina</taxon>
        <taxon>Cryptosporidiidae</taxon>
        <taxon>Cryptosporidium</taxon>
    </lineage>
</organism>
<dbReference type="OrthoDB" id="341473at2759"/>
<feature type="signal peptide" evidence="1">
    <location>
        <begin position="1"/>
        <end position="24"/>
    </location>
</feature>
<proteinExistence type="predicted"/>